<dbReference type="GO" id="GO:0016491">
    <property type="term" value="F:oxidoreductase activity"/>
    <property type="evidence" value="ECO:0007669"/>
    <property type="project" value="UniProtKB-ARBA"/>
</dbReference>
<reference evidence="1 2" key="1">
    <citation type="submission" date="2020-08" db="EMBL/GenBank/DDBJ databases">
        <title>Genomic Encyclopedia of Type Strains, Phase III (KMG-III): the genomes of soil and plant-associated and newly described type strains.</title>
        <authorList>
            <person name="Whitman W."/>
        </authorList>
    </citation>
    <scope>NUCLEOTIDE SEQUENCE [LARGE SCALE GENOMIC DNA]</scope>
    <source>
        <strain evidence="1 2">CECT 8075</strain>
    </source>
</reference>
<sequence>MGKQKIAVLGGGLGALSTVYGLTQTADWQDHYDITVYQVGWRLGGKGASGRNQEPGMGNRIEEHGLHIWFGFYNNAFRMMKDTYAEYHQKQLAPASPYQSVNDNQPAFKPLNMVTVMEDVESDWHPWTNSFPRNDETLGTENKLWTPWTLMKTLAAWLKRLFDDFLSTFDLPAVRTQANANAGDVEGWVKAEIRSLDARLLNTAEDSGFSLLHMAESVIEKMSDDPHEHSPHQYNLIDWLLTKLRDAIEHLLNGVLADHTELRRLFITLDLGSAVFRGAVRDGVFVRGWDEIDKFDFREWLDSNGCHSSESAPVRAAYSLVFAYEGGDTDRPNFAAGACTRAFARILLTYKDAILWKMQAGMGDIVFSPLYLVLKEKGVKFEFFHKVSDIKLNSDKSEVGEIKMEIQGTLKPSCNGVYDPLIHVHDCPCWPSTPLYDQIEEGEQWKADGVNPESIWCGPTPVGNRTLVAGQDFDKVVLGISIGALPHVASELIEHDQRWQKMVEKVKTVQTQACQLWFNETTQDMGWEPWYPAPGSGESPPREQALVGAYEEPLDTWADMSQVIPAEEWQPGDDVKSIAYFCGAMRDDTPFPPMPPPNDCEFVKKQTADVRSNAYKLVTEHIRPFWPNAAQANNPNALNWDVLVDSAGGSGEARFDAQYFRANIAPTERYVLSVKGSTACRLRPGESGYNNLVLAGTWTYNGLNVGCVEAAVMSGLDAASALHQSAPGANKTNVTVTSSPPPTYVVRGGEIAFPGSYDFPNVTLNAFAMKSDRNALQRLCDRSLNGPTGGDTRYLPLLPGFIMMAANFPMIRVNPGEANAFGSPEMDFNLTFPVVRMHRVGNVDIVDRISWFFPYVFVNNSWATVSGREAYGFPKQDAELTMPVSPTDPAVYRVNARYVEKFGESAETQSGVLIDVSRRDEELLGAPEAILGTFASVMEALLLPLITSGPEVTLPGIGAIEEAWELLVDHEVLFTFLKQFADVGSRDNACFQSIVEAPLKIKQFHRAGVLPGNYQIKACEYASHPIVTDLGMQAATQDCLAAVTMTVDAELRLGSTVWP</sequence>
<dbReference type="PANTHER" id="PTHR43563">
    <property type="entry name" value="AMINE OXIDASE"/>
    <property type="match status" value="1"/>
</dbReference>
<dbReference type="SUPFAM" id="SSF160104">
    <property type="entry name" value="Acetoacetate decarboxylase-like"/>
    <property type="match status" value="1"/>
</dbReference>
<dbReference type="InterPro" id="IPR050703">
    <property type="entry name" value="Flavin_MAO"/>
</dbReference>
<evidence type="ECO:0000313" key="1">
    <source>
        <dbReference type="EMBL" id="MBB3210305.1"/>
    </source>
</evidence>
<keyword evidence="2" id="KW-1185">Reference proteome</keyword>
<dbReference type="InterPro" id="IPR036188">
    <property type="entry name" value="FAD/NAD-bd_sf"/>
</dbReference>
<dbReference type="Gene3D" id="2.40.400.10">
    <property type="entry name" value="Acetoacetate decarboxylase-like"/>
    <property type="match status" value="1"/>
</dbReference>
<dbReference type="SUPFAM" id="SSF51905">
    <property type="entry name" value="FAD/NAD(P)-binding domain"/>
    <property type="match status" value="1"/>
</dbReference>
<protein>
    <submittedName>
        <fullName evidence="1">Uncharacterized protein with NAD-binding domain and iron-sulfur cluster</fullName>
    </submittedName>
</protein>
<comment type="caution">
    <text evidence="1">The sequence shown here is derived from an EMBL/GenBank/DDBJ whole genome shotgun (WGS) entry which is preliminary data.</text>
</comment>
<name>A0A7W5E4Z5_9BACT</name>
<organism evidence="1 2">
    <name type="scientific">Aporhodopirellula rubra</name>
    <dbReference type="NCBI Taxonomy" id="980271"/>
    <lineage>
        <taxon>Bacteria</taxon>
        <taxon>Pseudomonadati</taxon>
        <taxon>Planctomycetota</taxon>
        <taxon>Planctomycetia</taxon>
        <taxon>Pirellulales</taxon>
        <taxon>Pirellulaceae</taxon>
        <taxon>Aporhodopirellula</taxon>
    </lineage>
</organism>
<dbReference type="AlphaFoldDB" id="A0A7W5E4Z5"/>
<dbReference type="PANTHER" id="PTHR43563:SF1">
    <property type="entry name" value="AMINE OXIDASE [FLAVIN-CONTAINING] B"/>
    <property type="match status" value="1"/>
</dbReference>
<dbReference type="Pfam" id="PF13450">
    <property type="entry name" value="NAD_binding_8"/>
    <property type="match status" value="1"/>
</dbReference>
<dbReference type="InterPro" id="IPR023375">
    <property type="entry name" value="ADC_dom_sf"/>
</dbReference>
<gene>
    <name evidence="1" type="ORF">FHS27_006152</name>
</gene>
<dbReference type="Proteomes" id="UP000536179">
    <property type="component" value="Unassembled WGS sequence"/>
</dbReference>
<evidence type="ECO:0000313" key="2">
    <source>
        <dbReference type="Proteomes" id="UP000536179"/>
    </source>
</evidence>
<dbReference type="EMBL" id="JACHXU010000035">
    <property type="protein sequence ID" value="MBB3210305.1"/>
    <property type="molecule type" value="Genomic_DNA"/>
</dbReference>
<accession>A0A7W5E4Z5</accession>
<dbReference type="RefSeq" id="WP_184309524.1">
    <property type="nucleotide sequence ID" value="NZ_JACHXU010000035.1"/>
</dbReference>
<proteinExistence type="predicted"/>